<evidence type="ECO:0000256" key="2">
    <source>
        <dbReference type="SAM" id="SignalP"/>
    </source>
</evidence>
<feature type="chain" id="PRO_5018329078" evidence="2">
    <location>
        <begin position="25"/>
        <end position="438"/>
    </location>
</feature>
<keyword evidence="4" id="KW-1185">Reference proteome</keyword>
<evidence type="ECO:0000256" key="1">
    <source>
        <dbReference type="ARBA" id="ARBA00007613"/>
    </source>
</evidence>
<protein>
    <submittedName>
        <fullName evidence="3">TolC family protein</fullName>
    </submittedName>
</protein>
<proteinExistence type="inferred from homology"/>
<comment type="similarity">
    <text evidence="1">Belongs to the outer membrane factor (OMF) (TC 1.B.17) family.</text>
</comment>
<evidence type="ECO:0000313" key="3">
    <source>
        <dbReference type="EMBL" id="RNI28972.1"/>
    </source>
</evidence>
<dbReference type="PANTHER" id="PTHR30203">
    <property type="entry name" value="OUTER MEMBRANE CATION EFFLUX PROTEIN"/>
    <property type="match status" value="1"/>
</dbReference>
<dbReference type="InterPro" id="IPR010131">
    <property type="entry name" value="MdtP/NodT-like"/>
</dbReference>
<dbReference type="Gene3D" id="1.20.1600.10">
    <property type="entry name" value="Outer membrane efflux proteins (OEP)"/>
    <property type="match status" value="1"/>
</dbReference>
<reference evidence="3 4" key="1">
    <citation type="submission" date="2018-11" db="EMBL/GenBank/DDBJ databases">
        <title>Rufibacter latericius sp. nov., isolated from water in Baiyang Lake.</title>
        <authorList>
            <person name="Yang Y."/>
        </authorList>
    </citation>
    <scope>NUCLEOTIDE SEQUENCE [LARGE SCALE GENOMIC DNA]</scope>
    <source>
        <strain evidence="3 4">R-22-1c-1</strain>
    </source>
</reference>
<organism evidence="3 4">
    <name type="scientific">Rufibacter latericius</name>
    <dbReference type="NCBI Taxonomy" id="2487040"/>
    <lineage>
        <taxon>Bacteria</taxon>
        <taxon>Pseudomonadati</taxon>
        <taxon>Bacteroidota</taxon>
        <taxon>Cytophagia</taxon>
        <taxon>Cytophagales</taxon>
        <taxon>Hymenobacteraceae</taxon>
        <taxon>Rufibacter</taxon>
    </lineage>
</organism>
<dbReference type="GO" id="GO:0015562">
    <property type="term" value="F:efflux transmembrane transporter activity"/>
    <property type="evidence" value="ECO:0007669"/>
    <property type="project" value="InterPro"/>
</dbReference>
<dbReference type="SUPFAM" id="SSF56954">
    <property type="entry name" value="Outer membrane efflux proteins (OEP)"/>
    <property type="match status" value="1"/>
</dbReference>
<dbReference type="Pfam" id="PF02321">
    <property type="entry name" value="OEP"/>
    <property type="match status" value="1"/>
</dbReference>
<keyword evidence="2" id="KW-0732">Signal</keyword>
<dbReference type="Proteomes" id="UP000272117">
    <property type="component" value="Unassembled WGS sequence"/>
</dbReference>
<gene>
    <name evidence="3" type="ORF">EFB08_05930</name>
</gene>
<feature type="signal peptide" evidence="2">
    <location>
        <begin position="1"/>
        <end position="24"/>
    </location>
</feature>
<dbReference type="AlphaFoldDB" id="A0A3M9MTX5"/>
<dbReference type="EMBL" id="RJJD01000003">
    <property type="protein sequence ID" value="RNI28972.1"/>
    <property type="molecule type" value="Genomic_DNA"/>
</dbReference>
<comment type="caution">
    <text evidence="3">The sequence shown here is derived from an EMBL/GenBank/DDBJ whole genome shotgun (WGS) entry which is preliminary data.</text>
</comment>
<name>A0A3M9MTX5_9BACT</name>
<dbReference type="PANTHER" id="PTHR30203:SF23">
    <property type="entry name" value="OUTER MEMBRANE EFFLUX PROTEIN"/>
    <property type="match status" value="1"/>
</dbReference>
<dbReference type="OrthoDB" id="9791261at2"/>
<accession>A0A3M9MTX5</accession>
<dbReference type="InterPro" id="IPR003423">
    <property type="entry name" value="OMP_efflux"/>
</dbReference>
<sequence length="438" mass="50478">MLMLKPKLIFLHFLLAFTLQPVLAQRTLTPANQTFATSDSLRLTLSEAEQLFQERNIPLLAQKSAIEASRAAIIQARLFENPTLSIDQGIYNPTNSRYFDLSKQGQTYMQVDQLFYLAGKRNKRVQVEQLNTQLTEQAYFDLLRTLRFALRTSFIELHYKLQGYQVLQERTQAVQRLVTALDGQYKKGNIPLKEITRLKALSFQLGNQQLSLLNEIQEEQAELRLLTGTPAKTAMVPVVDETALTHTKGDQLSYLQLLETAQENRFDLKSAETDVQLQQANLKLQKALAVPDLMVGANYDRQSNFIRDYVGLNLSMPLPLWNRNQGNIKMAKHEIERSQQLLTQQQLIVENEVMQAYQKAQEAQKFYASFDPNFRQDFDRLLEGVTSSFVRRNISLIEFLDYYETYTDSITQLLELSTNRLRTLEEINFAVGKPVITY</sequence>
<evidence type="ECO:0000313" key="4">
    <source>
        <dbReference type="Proteomes" id="UP000272117"/>
    </source>
</evidence>